<comment type="caution">
    <text evidence="2">The sequence shown here is derived from an EMBL/GenBank/DDBJ whole genome shotgun (WGS) entry which is preliminary data.</text>
</comment>
<keyword evidence="3" id="KW-1185">Reference proteome</keyword>
<dbReference type="SUPFAM" id="SSF50494">
    <property type="entry name" value="Trypsin-like serine proteases"/>
    <property type="match status" value="1"/>
</dbReference>
<dbReference type="Gene3D" id="2.40.10.10">
    <property type="entry name" value="Trypsin-like serine proteases"/>
    <property type="match status" value="2"/>
</dbReference>
<name>A0ABR8EDL1_9CYAN</name>
<evidence type="ECO:0000313" key="3">
    <source>
        <dbReference type="Proteomes" id="UP000641954"/>
    </source>
</evidence>
<protein>
    <submittedName>
        <fullName evidence="2">Trypsin-like peptidase domain-containing protein</fullName>
    </submittedName>
</protein>
<feature type="region of interest" description="Disordered" evidence="1">
    <location>
        <begin position="294"/>
        <end position="321"/>
    </location>
</feature>
<organism evidence="2 3">
    <name type="scientific">Planktothricoides raciborskii FACHB-1370</name>
    <dbReference type="NCBI Taxonomy" id="2949576"/>
    <lineage>
        <taxon>Bacteria</taxon>
        <taxon>Bacillati</taxon>
        <taxon>Cyanobacteriota</taxon>
        <taxon>Cyanophyceae</taxon>
        <taxon>Oscillatoriophycideae</taxon>
        <taxon>Oscillatoriales</taxon>
        <taxon>Oscillatoriaceae</taxon>
        <taxon>Planktothricoides</taxon>
    </lineage>
</organism>
<gene>
    <name evidence="2" type="ORF">H6G72_08010</name>
</gene>
<dbReference type="InterPro" id="IPR009003">
    <property type="entry name" value="Peptidase_S1_PA"/>
</dbReference>
<accession>A0ABR8EDL1</accession>
<feature type="region of interest" description="Disordered" evidence="1">
    <location>
        <begin position="214"/>
        <end position="236"/>
    </location>
</feature>
<sequence length="427" mass="47396">MWSKHICFPSIISVIISVFLNSVLATPIRAEFSLEEINSIARQTTVLIAPALTPTLREDLENNRNNPLNKEGFWNPGSGVIIAKEGKKYYVLTVAHNFFQRHLDTATYWQDSQGKPYYGIRTWDGQVHVVQEVNDGRNCPLQGQPDRQHILIRFGCRDRFIPGTDMVDRTLGADQVKGIDIALIVFESDRDYPVATLGDASQINSGDTVYISGWPDPEKERDPATNQCRGRQARRQRRLAWGPVTGKVNPDPTNLGYSIFYLDNTRVGMSGGPVFDRQGRVIGSHGQGSLLKERCGGSPNIESAPNSGSPLESENNSPSQGNFQQFNQLIQQFSSGQNINFFLNLMAQSGLNLPFKQELPSEKMIQTGITPLEQIAQSSGILEFDPGQDAFADPQDVVEDVYKLYSFTLESMLRDEPSGGPGSILLD</sequence>
<proteinExistence type="predicted"/>
<evidence type="ECO:0000313" key="2">
    <source>
        <dbReference type="EMBL" id="MBD2543795.1"/>
    </source>
</evidence>
<reference evidence="2 3" key="1">
    <citation type="journal article" date="2020" name="ISME J.">
        <title>Comparative genomics reveals insights into cyanobacterial evolution and habitat adaptation.</title>
        <authorList>
            <person name="Chen M.Y."/>
            <person name="Teng W.K."/>
            <person name="Zhao L."/>
            <person name="Hu C.X."/>
            <person name="Zhou Y.K."/>
            <person name="Han B.P."/>
            <person name="Song L.R."/>
            <person name="Shu W.S."/>
        </authorList>
    </citation>
    <scope>NUCLEOTIDE SEQUENCE [LARGE SCALE GENOMIC DNA]</scope>
    <source>
        <strain evidence="2 3">FACHB-1370</strain>
    </source>
</reference>
<evidence type="ECO:0000256" key="1">
    <source>
        <dbReference type="SAM" id="MobiDB-lite"/>
    </source>
</evidence>
<dbReference type="Proteomes" id="UP000641954">
    <property type="component" value="Unassembled WGS sequence"/>
</dbReference>
<dbReference type="InterPro" id="IPR043504">
    <property type="entry name" value="Peptidase_S1_PA_chymotrypsin"/>
</dbReference>
<feature type="compositionally biased region" description="Polar residues" evidence="1">
    <location>
        <begin position="300"/>
        <end position="319"/>
    </location>
</feature>
<dbReference type="Pfam" id="PF13365">
    <property type="entry name" value="Trypsin_2"/>
    <property type="match status" value="1"/>
</dbReference>
<dbReference type="EMBL" id="JACJSK010000008">
    <property type="protein sequence ID" value="MBD2543795.1"/>
    <property type="molecule type" value="Genomic_DNA"/>
</dbReference>